<dbReference type="Pfam" id="PF21044">
    <property type="entry name" value="CIP2A_N"/>
    <property type="match status" value="1"/>
</dbReference>
<comment type="caution">
    <text evidence="2">The sequence shown here is derived from an EMBL/GenBank/DDBJ whole genome shotgun (WGS) entry which is preliminary data.</text>
</comment>
<dbReference type="InterPro" id="IPR011989">
    <property type="entry name" value="ARM-like"/>
</dbReference>
<dbReference type="InterPro" id="IPR042510">
    <property type="entry name" value="CIP2A"/>
</dbReference>
<reference evidence="2" key="1">
    <citation type="journal article" date="2023" name="Mol. Biol. Evol.">
        <title>Third-Generation Sequencing Reveals the Adaptive Role of the Epigenome in Three Deep-Sea Polychaetes.</title>
        <authorList>
            <person name="Perez M."/>
            <person name="Aroh O."/>
            <person name="Sun Y."/>
            <person name="Lan Y."/>
            <person name="Juniper S.K."/>
            <person name="Young C.R."/>
            <person name="Angers B."/>
            <person name="Qian P.Y."/>
        </authorList>
    </citation>
    <scope>NUCLEOTIDE SEQUENCE</scope>
    <source>
        <strain evidence="2">P08H-3</strain>
    </source>
</reference>
<evidence type="ECO:0000259" key="1">
    <source>
        <dbReference type="Pfam" id="PF21044"/>
    </source>
</evidence>
<keyword evidence="3" id="KW-1185">Reference proteome</keyword>
<dbReference type="PANTHER" id="PTHR23161:SF2">
    <property type="entry name" value="PROTEIN CIP2A"/>
    <property type="match status" value="1"/>
</dbReference>
<proteinExistence type="predicted"/>
<dbReference type="InterPro" id="IPR016024">
    <property type="entry name" value="ARM-type_fold"/>
</dbReference>
<name>A0AAD9JBZ3_9ANNE</name>
<dbReference type="AlphaFoldDB" id="A0AAD9JBZ3"/>
<accession>A0AAD9JBZ3</accession>
<dbReference type="Proteomes" id="UP001208570">
    <property type="component" value="Unassembled WGS sequence"/>
</dbReference>
<organism evidence="2 3">
    <name type="scientific">Paralvinella palmiformis</name>
    <dbReference type="NCBI Taxonomy" id="53620"/>
    <lineage>
        <taxon>Eukaryota</taxon>
        <taxon>Metazoa</taxon>
        <taxon>Spiralia</taxon>
        <taxon>Lophotrochozoa</taxon>
        <taxon>Annelida</taxon>
        <taxon>Polychaeta</taxon>
        <taxon>Sedentaria</taxon>
        <taxon>Canalipalpata</taxon>
        <taxon>Terebellida</taxon>
        <taxon>Terebelliformia</taxon>
        <taxon>Alvinellidae</taxon>
        <taxon>Paralvinella</taxon>
    </lineage>
</organism>
<gene>
    <name evidence="2" type="ORF">LSH36_420g00000</name>
</gene>
<evidence type="ECO:0000313" key="2">
    <source>
        <dbReference type="EMBL" id="KAK2150151.1"/>
    </source>
</evidence>
<dbReference type="SUPFAM" id="SSF48371">
    <property type="entry name" value="ARM repeat"/>
    <property type="match status" value="1"/>
</dbReference>
<evidence type="ECO:0000313" key="3">
    <source>
        <dbReference type="Proteomes" id="UP001208570"/>
    </source>
</evidence>
<sequence length="206" mass="23290">MELMTSVQAVVNASMVYLSNRSDVNQVQLQRQLDVLISLTGRVSSLGCFNPKEMLPAECLSYLVDIMDDPQTKSTLAQKVLLLFHNLANKRDLSSILHSTFNLTSCLARFLKTQTISAADPNVLLSVKLLQKITYNCKVSFQEVYVEDLIKLIIIQIQEKEDELTLPCVSLLANLCRHNLPVQMIIKNQPYQLSSVCASMSLWERR</sequence>
<dbReference type="PANTHER" id="PTHR23161">
    <property type="entry name" value="PROTEIN CIP2A"/>
    <property type="match status" value="1"/>
</dbReference>
<dbReference type="EMBL" id="JAODUP010000420">
    <property type="protein sequence ID" value="KAK2150151.1"/>
    <property type="molecule type" value="Genomic_DNA"/>
</dbReference>
<protein>
    <recommendedName>
        <fullName evidence="1">CIP2A N-terminal domain-containing protein</fullName>
    </recommendedName>
</protein>
<dbReference type="Gene3D" id="1.25.10.10">
    <property type="entry name" value="Leucine-rich Repeat Variant"/>
    <property type="match status" value="1"/>
</dbReference>
<dbReference type="InterPro" id="IPR048701">
    <property type="entry name" value="CIP2A_N"/>
</dbReference>
<feature type="domain" description="CIP2A N-terminal" evidence="1">
    <location>
        <begin position="21"/>
        <end position="188"/>
    </location>
</feature>